<dbReference type="EMBL" id="CP054836">
    <property type="protein sequence ID" value="QKV18778.1"/>
    <property type="molecule type" value="Genomic_DNA"/>
</dbReference>
<dbReference type="Proteomes" id="UP000509367">
    <property type="component" value="Chromosome"/>
</dbReference>
<gene>
    <name evidence="1" type="ORF">HTY61_10110</name>
</gene>
<dbReference type="RefSeq" id="WP_175276671.1">
    <property type="nucleotide sequence ID" value="NZ_CP054836.1"/>
</dbReference>
<sequence>MDTTPNLKMPYIMPSQAQKHVTHNEALRALDAIVQLGVVSVASAPPASPLDGERHIVGEGASGAWQGREGQVAAWQDGAWAFHAPRAGWLAWVAENGELLVFDGTGWRPAAASAPGAVAQLGINATPDETNRLALASPASLFSHEGSDHRMIVNKAAAGDTASILFQAGFEGRAEIGLAGSDDLAVKVADSAENWREAMRIDRETGAVRFPSGVANPQLHGVPDDPAGFDRIFLDAVNGDDANDGLTPATALKTAAGLAARFVVGRRLELRLLSDFVFDHLLVIGYVVPALSIFGRTADDSDWQSRKITVVDAANNANHPGGFMFQAFASVYTYRVNVELATGRPYALFDFYSSIGYLRTHTMTLTRTGTGACCLFANGASFVPSQHTNLVIGPSAAGHVANGVPAGANPNDDWRYPSNVTAF</sequence>
<accession>A0A6N1VDI3</accession>
<reference evidence="1 2" key="1">
    <citation type="submission" date="2020-06" db="EMBL/GenBank/DDBJ databases">
        <title>Oricola thermophila sp. nov. isolated from a tidal sediments.</title>
        <authorList>
            <person name="Kwon K.K."/>
            <person name="Yang S.-H."/>
            <person name="Park M.-J."/>
        </authorList>
    </citation>
    <scope>NUCLEOTIDE SEQUENCE [LARGE SCALE GENOMIC DNA]</scope>
    <source>
        <strain evidence="1 2">MEBiC13590</strain>
    </source>
</reference>
<protein>
    <submittedName>
        <fullName evidence="1">DUF2793 domain-containing protein</fullName>
    </submittedName>
</protein>
<dbReference type="KEGG" id="orm:HTY61_10110"/>
<keyword evidence="2" id="KW-1185">Reference proteome</keyword>
<dbReference type="Pfam" id="PF10983">
    <property type="entry name" value="DUF2793"/>
    <property type="match status" value="1"/>
</dbReference>
<evidence type="ECO:0000313" key="2">
    <source>
        <dbReference type="Proteomes" id="UP000509367"/>
    </source>
</evidence>
<name>A0A6N1VDI3_9HYPH</name>
<organism evidence="1 2">
    <name type="scientific">Oricola thermophila</name>
    <dbReference type="NCBI Taxonomy" id="2742145"/>
    <lineage>
        <taxon>Bacteria</taxon>
        <taxon>Pseudomonadati</taxon>
        <taxon>Pseudomonadota</taxon>
        <taxon>Alphaproteobacteria</taxon>
        <taxon>Hyphomicrobiales</taxon>
        <taxon>Ahrensiaceae</taxon>
        <taxon>Oricola</taxon>
    </lineage>
</organism>
<proteinExistence type="predicted"/>
<evidence type="ECO:0000313" key="1">
    <source>
        <dbReference type="EMBL" id="QKV18778.1"/>
    </source>
</evidence>
<dbReference type="AlphaFoldDB" id="A0A6N1VDI3"/>
<dbReference type="InterPro" id="IPR021251">
    <property type="entry name" value="DUF2793"/>
</dbReference>